<evidence type="ECO:0000313" key="3">
    <source>
        <dbReference type="EMBL" id="HIW99355.1"/>
    </source>
</evidence>
<protein>
    <submittedName>
        <fullName evidence="3">Malate synthase A</fullName>
    </submittedName>
</protein>
<dbReference type="Pfam" id="PF20656">
    <property type="entry name" value="MS_N"/>
    <property type="match status" value="1"/>
</dbReference>
<name>A0A9D1USI2_9MICC</name>
<sequence>MSVEVTQPYEVAGSETILTPEALAFVEELHRRFADTRQEVLSARKQAQQQAAESGTLDFPAETQASVREADWTVAEQPEALRDR</sequence>
<dbReference type="PANTHER" id="PTHR42902:SF1">
    <property type="entry name" value="MALATE SYNTHASE 1-RELATED"/>
    <property type="match status" value="1"/>
</dbReference>
<feature type="non-terminal residue" evidence="3">
    <location>
        <position position="84"/>
    </location>
</feature>
<evidence type="ECO:0000313" key="4">
    <source>
        <dbReference type="Proteomes" id="UP000824151"/>
    </source>
</evidence>
<proteinExistence type="predicted"/>
<comment type="caution">
    <text evidence="3">The sequence shown here is derived from an EMBL/GenBank/DDBJ whole genome shotgun (WGS) entry which is preliminary data.</text>
</comment>
<dbReference type="InterPro" id="IPR048356">
    <property type="entry name" value="MS_N"/>
</dbReference>
<accession>A0A9D1USI2</accession>
<dbReference type="Proteomes" id="UP000824151">
    <property type="component" value="Unassembled WGS sequence"/>
</dbReference>
<dbReference type="Gene3D" id="3.20.20.360">
    <property type="entry name" value="Malate synthase, domain 3"/>
    <property type="match status" value="1"/>
</dbReference>
<dbReference type="InterPro" id="IPR046363">
    <property type="entry name" value="MS_N_TIM-barrel_dom"/>
</dbReference>
<reference evidence="3" key="1">
    <citation type="journal article" date="2021" name="PeerJ">
        <title>Extensive microbial diversity within the chicken gut microbiome revealed by metagenomics and culture.</title>
        <authorList>
            <person name="Gilroy R."/>
            <person name="Ravi A."/>
            <person name="Getino M."/>
            <person name="Pursley I."/>
            <person name="Horton D.L."/>
            <person name="Alikhan N.F."/>
            <person name="Baker D."/>
            <person name="Gharbi K."/>
            <person name="Hall N."/>
            <person name="Watson M."/>
            <person name="Adriaenssens E.M."/>
            <person name="Foster-Nyarko E."/>
            <person name="Jarju S."/>
            <person name="Secka A."/>
            <person name="Antonio M."/>
            <person name="Oren A."/>
            <person name="Chaudhuri R.R."/>
            <person name="La Ragione R."/>
            <person name="Hildebrand F."/>
            <person name="Pallen M.J."/>
        </authorList>
    </citation>
    <scope>NUCLEOTIDE SEQUENCE</scope>
    <source>
        <strain evidence="3">ChiHejej3B27-3195</strain>
    </source>
</reference>
<evidence type="ECO:0000259" key="2">
    <source>
        <dbReference type="Pfam" id="PF20656"/>
    </source>
</evidence>
<dbReference type="InterPro" id="IPR011076">
    <property type="entry name" value="Malate_synth_sf"/>
</dbReference>
<dbReference type="GO" id="GO:0004474">
    <property type="term" value="F:malate synthase activity"/>
    <property type="evidence" value="ECO:0007669"/>
    <property type="project" value="InterPro"/>
</dbReference>
<evidence type="ECO:0000256" key="1">
    <source>
        <dbReference type="SAM" id="MobiDB-lite"/>
    </source>
</evidence>
<dbReference type="AlphaFoldDB" id="A0A9D1USI2"/>
<dbReference type="PANTHER" id="PTHR42902">
    <property type="entry name" value="MALATE SYNTHASE"/>
    <property type="match status" value="1"/>
</dbReference>
<organism evidence="3 4">
    <name type="scientific">Candidatus Nesterenkonia stercoripullorum</name>
    <dbReference type="NCBI Taxonomy" id="2838701"/>
    <lineage>
        <taxon>Bacteria</taxon>
        <taxon>Bacillati</taxon>
        <taxon>Actinomycetota</taxon>
        <taxon>Actinomycetes</taxon>
        <taxon>Micrococcales</taxon>
        <taxon>Micrococcaceae</taxon>
        <taxon>Nesterenkonia</taxon>
    </lineage>
</organism>
<dbReference type="GO" id="GO:0006097">
    <property type="term" value="P:glyoxylate cycle"/>
    <property type="evidence" value="ECO:0007669"/>
    <property type="project" value="InterPro"/>
</dbReference>
<feature type="region of interest" description="Disordered" evidence="1">
    <location>
        <begin position="44"/>
        <end position="84"/>
    </location>
</feature>
<gene>
    <name evidence="3" type="ORF">H9871_04350</name>
</gene>
<dbReference type="SUPFAM" id="SSF51645">
    <property type="entry name" value="Malate synthase G"/>
    <property type="match status" value="1"/>
</dbReference>
<dbReference type="EMBL" id="DXGD01000156">
    <property type="protein sequence ID" value="HIW99355.1"/>
    <property type="molecule type" value="Genomic_DNA"/>
</dbReference>
<feature type="domain" description="Malate synthase N-terminal" evidence="2">
    <location>
        <begin position="4"/>
        <end position="64"/>
    </location>
</feature>
<dbReference type="InterPro" id="IPR006252">
    <property type="entry name" value="Malate_synthA"/>
</dbReference>
<reference evidence="3" key="2">
    <citation type="submission" date="2021-04" db="EMBL/GenBank/DDBJ databases">
        <authorList>
            <person name="Gilroy R."/>
        </authorList>
    </citation>
    <scope>NUCLEOTIDE SEQUENCE</scope>
    <source>
        <strain evidence="3">ChiHejej3B27-3195</strain>
    </source>
</reference>
<dbReference type="GO" id="GO:0005737">
    <property type="term" value="C:cytoplasm"/>
    <property type="evidence" value="ECO:0007669"/>
    <property type="project" value="TreeGrafter"/>
</dbReference>